<keyword evidence="2" id="KW-0472">Membrane</keyword>
<feature type="compositionally biased region" description="Polar residues" evidence="1">
    <location>
        <begin position="226"/>
        <end position="247"/>
    </location>
</feature>
<feature type="region of interest" description="Disordered" evidence="1">
    <location>
        <begin position="1"/>
        <end position="77"/>
    </location>
</feature>
<dbReference type="InParanoid" id="C3YAV2"/>
<dbReference type="InterPro" id="IPR050952">
    <property type="entry name" value="TRIM-NHL_E3_ligases"/>
</dbReference>
<dbReference type="PANTHER" id="PTHR24104">
    <property type="entry name" value="E3 UBIQUITIN-PROTEIN LIGASE NHLRC1-RELATED"/>
    <property type="match status" value="1"/>
</dbReference>
<protein>
    <recommendedName>
        <fullName evidence="4">SMP-30/Gluconolactonase/LRE-like region domain-containing protein</fullName>
    </recommendedName>
</protein>
<feature type="region of interest" description="Disordered" evidence="1">
    <location>
        <begin position="466"/>
        <end position="487"/>
    </location>
</feature>
<dbReference type="PANTHER" id="PTHR24104:SF50">
    <property type="entry name" value="SMP-30_GLUCONOLACTONASE_LRE-LIKE REGION DOMAIN-CONTAINING PROTEIN"/>
    <property type="match status" value="1"/>
</dbReference>
<dbReference type="CDD" id="cd05819">
    <property type="entry name" value="NHL"/>
    <property type="match status" value="1"/>
</dbReference>
<keyword evidence="2" id="KW-0812">Transmembrane</keyword>
<dbReference type="SUPFAM" id="SSF101898">
    <property type="entry name" value="NHL repeat"/>
    <property type="match status" value="1"/>
</dbReference>
<sequence length="712" mass="76646">MAEDLTSKTVAENSSNGLVRDETRVTLHLTRRRNAARQVDSAGYKGDDEDDDYRMSTKRDAEESSRPPRGVKSKEQHNVEAFAAAYMSKDDLVFIQTASKGMRRKKKPIQTPEPASRGRTDISPTLGACGTRDSVPDVQNTGATRQPPDALSQNPKTSTNARDPNPTYNQDTLEPNACNSNPMYPQSTPMHGSNVPPEPAFDSGGHKPCNPTSSENARDANEDTQRCTSQHPKQMYPQNAQMQQVNAHTEPALDSDNSCIQGDATANHEADEATSRPAAGDGDLTCQPYAVRYREEEDDAVDITPYAVAYMGQDEADSNEQTDTNTPLSSCNDSDSIFDYTLQAPVQNWLSPNPMYLQNAGNPNPPVPNAGQDSDCVCTSSYVCTALTIAIVLVLLIVGGAFVGMYLSTIEQDSQKPTKSVDTVRAPGHPAVDSPSTPGQPGCCISERTAMVDLLFKPTVRSAGGQTTTIASTSPQGVVPPSTSVSSQESYVNSKPIVLGGDGTSALPGNFSDPSGVSVSAEEEIFVADVVQYSGEGLPVATFAVPRLAWFPRISVNARDNNRIIVVASDEILVFKPADRSFKRSFGKEEGKEPHYVTTDKDGNILVTDASESSLSLVHVYDHNGRCLFSFGTGSKPRGICTDPLGHIFVATSANNEGRVDMFTSRGEFVRTVVNVTNPWGIAIGPGGQLVVTNSFDDIVTIFPRRMVFPND</sequence>
<dbReference type="eggNOG" id="KOG2177">
    <property type="taxonomic scope" value="Eukaryota"/>
</dbReference>
<evidence type="ECO:0000256" key="2">
    <source>
        <dbReference type="SAM" id="Phobius"/>
    </source>
</evidence>
<evidence type="ECO:0000256" key="1">
    <source>
        <dbReference type="SAM" id="MobiDB-lite"/>
    </source>
</evidence>
<feature type="compositionally biased region" description="Polar residues" evidence="1">
    <location>
        <begin position="151"/>
        <end position="191"/>
    </location>
</feature>
<organism>
    <name type="scientific">Branchiostoma floridae</name>
    <name type="common">Florida lancelet</name>
    <name type="synonym">Amphioxus</name>
    <dbReference type="NCBI Taxonomy" id="7739"/>
    <lineage>
        <taxon>Eukaryota</taxon>
        <taxon>Metazoa</taxon>
        <taxon>Chordata</taxon>
        <taxon>Cephalochordata</taxon>
        <taxon>Leptocardii</taxon>
        <taxon>Amphioxiformes</taxon>
        <taxon>Branchiostomatidae</taxon>
        <taxon>Branchiostoma</taxon>
    </lineage>
</organism>
<feature type="region of interest" description="Disordered" evidence="1">
    <location>
        <begin position="413"/>
        <end position="442"/>
    </location>
</feature>
<feature type="compositionally biased region" description="Basic and acidic residues" evidence="1">
    <location>
        <begin position="216"/>
        <end position="225"/>
    </location>
</feature>
<dbReference type="EMBL" id="GG666495">
    <property type="protein sequence ID" value="EEN62553.1"/>
    <property type="molecule type" value="Genomic_DNA"/>
</dbReference>
<name>C3YAV2_BRAFL</name>
<feature type="region of interest" description="Disordered" evidence="1">
    <location>
        <begin position="98"/>
        <end position="284"/>
    </location>
</feature>
<gene>
    <name evidence="3" type="ORF">BRAFLDRAFT_102540</name>
</gene>
<dbReference type="Gene3D" id="2.120.10.30">
    <property type="entry name" value="TolB, C-terminal domain"/>
    <property type="match status" value="1"/>
</dbReference>
<keyword evidence="2" id="KW-1133">Transmembrane helix</keyword>
<dbReference type="AlphaFoldDB" id="C3YAV2"/>
<feature type="compositionally biased region" description="Polar residues" evidence="1">
    <location>
        <begin position="7"/>
        <end position="17"/>
    </location>
</feature>
<evidence type="ECO:0000313" key="3">
    <source>
        <dbReference type="EMBL" id="EEN62553.1"/>
    </source>
</evidence>
<feature type="transmembrane region" description="Helical" evidence="2">
    <location>
        <begin position="386"/>
        <end position="407"/>
    </location>
</feature>
<proteinExistence type="predicted"/>
<accession>C3YAV2</accession>
<dbReference type="InterPro" id="IPR011042">
    <property type="entry name" value="6-blade_b-propeller_TolB-like"/>
</dbReference>
<feature type="compositionally biased region" description="Basic and acidic residues" evidence="1">
    <location>
        <begin position="53"/>
        <end position="77"/>
    </location>
</feature>
<reference evidence="3" key="1">
    <citation type="journal article" date="2008" name="Nature">
        <title>The amphioxus genome and the evolution of the chordate karyotype.</title>
        <authorList>
            <consortium name="US DOE Joint Genome Institute (JGI-PGF)"/>
            <person name="Putnam N.H."/>
            <person name="Butts T."/>
            <person name="Ferrier D.E.K."/>
            <person name="Furlong R.F."/>
            <person name="Hellsten U."/>
            <person name="Kawashima T."/>
            <person name="Robinson-Rechavi M."/>
            <person name="Shoguchi E."/>
            <person name="Terry A."/>
            <person name="Yu J.-K."/>
            <person name="Benito-Gutierrez E.L."/>
            <person name="Dubchak I."/>
            <person name="Garcia-Fernandez J."/>
            <person name="Gibson-Brown J.J."/>
            <person name="Grigoriev I.V."/>
            <person name="Horton A.C."/>
            <person name="de Jong P.J."/>
            <person name="Jurka J."/>
            <person name="Kapitonov V.V."/>
            <person name="Kohara Y."/>
            <person name="Kuroki Y."/>
            <person name="Lindquist E."/>
            <person name="Lucas S."/>
            <person name="Osoegawa K."/>
            <person name="Pennacchio L.A."/>
            <person name="Salamov A.A."/>
            <person name="Satou Y."/>
            <person name="Sauka-Spengler T."/>
            <person name="Schmutz J."/>
            <person name="Shin-I T."/>
            <person name="Toyoda A."/>
            <person name="Bronner-Fraser M."/>
            <person name="Fujiyama A."/>
            <person name="Holland L.Z."/>
            <person name="Holland P.W.H."/>
            <person name="Satoh N."/>
            <person name="Rokhsar D.S."/>
        </authorList>
    </citation>
    <scope>NUCLEOTIDE SEQUENCE [LARGE SCALE GENOMIC DNA]</scope>
    <source>
        <strain evidence="3">S238N-H82</strain>
        <tissue evidence="3">Testes</tissue>
    </source>
</reference>
<evidence type="ECO:0008006" key="4">
    <source>
        <dbReference type="Google" id="ProtNLM"/>
    </source>
</evidence>